<reference evidence="4 5" key="1">
    <citation type="submission" date="2024-01" db="EMBL/GenBank/DDBJ databases">
        <title>The genomes of 5 underutilized Papilionoideae crops provide insights into root nodulation and disease resistanc.</title>
        <authorList>
            <person name="Jiang F."/>
        </authorList>
    </citation>
    <scope>NUCLEOTIDE SEQUENCE [LARGE SCALE GENOMIC DNA]</scope>
    <source>
        <strain evidence="4">LVBAO_FW01</strain>
        <tissue evidence="4">Leaves</tissue>
    </source>
</reference>
<dbReference type="InterPro" id="IPR002885">
    <property type="entry name" value="PPR_rpt"/>
</dbReference>
<dbReference type="PANTHER" id="PTHR47926:SF350">
    <property type="entry name" value="(WILD MALAYSIAN BANANA) HYPOTHETICAL PROTEIN"/>
    <property type="match status" value="1"/>
</dbReference>
<keyword evidence="5" id="KW-1185">Reference proteome</keyword>
<dbReference type="Pfam" id="PF01535">
    <property type="entry name" value="PPR"/>
    <property type="match status" value="4"/>
</dbReference>
<dbReference type="AlphaFoldDB" id="A0AAN9L1M6"/>
<accession>A0AAN9L1M6</accession>
<feature type="repeat" description="PPR" evidence="3">
    <location>
        <begin position="82"/>
        <end position="116"/>
    </location>
</feature>
<protein>
    <recommendedName>
        <fullName evidence="6">Pentatricopeptide repeat-containing protein</fullName>
    </recommendedName>
</protein>
<dbReference type="NCBIfam" id="TIGR00756">
    <property type="entry name" value="PPR"/>
    <property type="match status" value="2"/>
</dbReference>
<dbReference type="EMBL" id="JAYMYQ010000005">
    <property type="protein sequence ID" value="KAK7327717.1"/>
    <property type="molecule type" value="Genomic_DNA"/>
</dbReference>
<keyword evidence="2" id="KW-0677">Repeat</keyword>
<dbReference type="InterPro" id="IPR011990">
    <property type="entry name" value="TPR-like_helical_dom_sf"/>
</dbReference>
<evidence type="ECO:0000256" key="3">
    <source>
        <dbReference type="PROSITE-ProRule" id="PRU00708"/>
    </source>
</evidence>
<dbReference type="FunFam" id="1.25.40.10:FF:000690">
    <property type="entry name" value="Pentatricopeptide repeat-containing protein"/>
    <property type="match status" value="1"/>
</dbReference>
<feature type="repeat" description="PPR" evidence="3">
    <location>
        <begin position="211"/>
        <end position="245"/>
    </location>
</feature>
<name>A0AAN9L1M6_CANGL</name>
<dbReference type="Pfam" id="PF20431">
    <property type="entry name" value="E_motif"/>
    <property type="match status" value="1"/>
</dbReference>
<evidence type="ECO:0008006" key="6">
    <source>
        <dbReference type="Google" id="ProtNLM"/>
    </source>
</evidence>
<dbReference type="GO" id="GO:0009451">
    <property type="term" value="P:RNA modification"/>
    <property type="evidence" value="ECO:0007669"/>
    <property type="project" value="InterPro"/>
</dbReference>
<dbReference type="PROSITE" id="PS51375">
    <property type="entry name" value="PPR"/>
    <property type="match status" value="4"/>
</dbReference>
<evidence type="ECO:0000313" key="5">
    <source>
        <dbReference type="Proteomes" id="UP001367508"/>
    </source>
</evidence>
<organism evidence="4 5">
    <name type="scientific">Canavalia gladiata</name>
    <name type="common">Sword bean</name>
    <name type="synonym">Dolichos gladiatus</name>
    <dbReference type="NCBI Taxonomy" id="3824"/>
    <lineage>
        <taxon>Eukaryota</taxon>
        <taxon>Viridiplantae</taxon>
        <taxon>Streptophyta</taxon>
        <taxon>Embryophyta</taxon>
        <taxon>Tracheophyta</taxon>
        <taxon>Spermatophyta</taxon>
        <taxon>Magnoliopsida</taxon>
        <taxon>eudicotyledons</taxon>
        <taxon>Gunneridae</taxon>
        <taxon>Pentapetalae</taxon>
        <taxon>rosids</taxon>
        <taxon>fabids</taxon>
        <taxon>Fabales</taxon>
        <taxon>Fabaceae</taxon>
        <taxon>Papilionoideae</taxon>
        <taxon>50 kb inversion clade</taxon>
        <taxon>NPAAA clade</taxon>
        <taxon>indigoferoid/millettioid clade</taxon>
        <taxon>Phaseoleae</taxon>
        <taxon>Canavalia</taxon>
    </lineage>
</organism>
<dbReference type="Gene3D" id="1.25.40.10">
    <property type="entry name" value="Tetratricopeptide repeat domain"/>
    <property type="match status" value="3"/>
</dbReference>
<dbReference type="Pfam" id="PF13041">
    <property type="entry name" value="PPR_2"/>
    <property type="match status" value="2"/>
</dbReference>
<feature type="repeat" description="PPR" evidence="3">
    <location>
        <begin position="180"/>
        <end position="210"/>
    </location>
</feature>
<sequence length="534" mass="59677">MLSAMTSISHRYCPCLRLLEGHLSLSFSLSMREMKQIHAHAITHGLARFAFVSSKILAFCSLSQRGDLRYAETLFSHMPLPTLFDFNSMITAFSRHSQLQKSSSLFPKMLNDGVRPNSRTFTALAKACLTLSFLQQVHVHITKTGNLFDVYLVSSVVSAYSKHGAIRAARRVFDESSHKNVACWTSLVTGYCNCGLISEARSLFDAIPQRNDVSYSAMVSGYVRNGYFREGLDLFRELKSCASVRPNNSLLVSVLNACATVGAFEEGRWIHSYVDENVLEYELELGTALIDFYAKCGCVEAAEQVFDSMKVKDVTTWSAMILGLAINGKNHMALEVFARMEKVGPKPNSVTFIGVLSACNHKDLFGDARRLFGYMSEKYGIVPSIEHYGCVVDVLARSGRTKEALTFIKSMPKEPDGAIWGSLLNGCLLHGHVELGHKVGRYLVEFEPRHSGRYVLLANVYASMGRWEGVFEMRKLMRQRGVPAVCAWSFIEIDQTIHKFAVDDKGCSYSGEIYQVLNHLGKKLEDYSVAKDLF</sequence>
<dbReference type="GO" id="GO:0003729">
    <property type="term" value="F:mRNA binding"/>
    <property type="evidence" value="ECO:0007669"/>
    <property type="project" value="UniProtKB-ARBA"/>
</dbReference>
<feature type="repeat" description="PPR" evidence="3">
    <location>
        <begin position="313"/>
        <end position="347"/>
    </location>
</feature>
<dbReference type="PANTHER" id="PTHR47926">
    <property type="entry name" value="PENTATRICOPEPTIDE REPEAT-CONTAINING PROTEIN"/>
    <property type="match status" value="1"/>
</dbReference>
<dbReference type="InterPro" id="IPR046848">
    <property type="entry name" value="E_motif"/>
</dbReference>
<gene>
    <name evidence="4" type="ORF">VNO77_21805</name>
</gene>
<dbReference type="InterPro" id="IPR046960">
    <property type="entry name" value="PPR_At4g14850-like_plant"/>
</dbReference>
<proteinExistence type="inferred from homology"/>
<evidence type="ECO:0000313" key="4">
    <source>
        <dbReference type="EMBL" id="KAK7327717.1"/>
    </source>
</evidence>
<comment type="similarity">
    <text evidence="1">Belongs to the PPR family. PCMP-H subfamily.</text>
</comment>
<evidence type="ECO:0000256" key="1">
    <source>
        <dbReference type="ARBA" id="ARBA00006643"/>
    </source>
</evidence>
<comment type="caution">
    <text evidence="4">The sequence shown here is derived from an EMBL/GenBank/DDBJ whole genome shotgun (WGS) entry which is preliminary data.</text>
</comment>
<dbReference type="Proteomes" id="UP001367508">
    <property type="component" value="Unassembled WGS sequence"/>
</dbReference>
<dbReference type="FunFam" id="1.25.40.10:FF:000348">
    <property type="entry name" value="Pentatricopeptide repeat-containing protein chloroplastic"/>
    <property type="match status" value="1"/>
</dbReference>
<evidence type="ECO:0000256" key="2">
    <source>
        <dbReference type="ARBA" id="ARBA00022737"/>
    </source>
</evidence>